<accession>A0A4Y2SDY4</accession>
<dbReference type="AlphaFoldDB" id="A0A4Y2SDY4"/>
<protein>
    <submittedName>
        <fullName evidence="1">Uncharacterized protein</fullName>
    </submittedName>
</protein>
<proteinExistence type="predicted"/>
<comment type="caution">
    <text evidence="1">The sequence shown here is derived from an EMBL/GenBank/DDBJ whole genome shotgun (WGS) entry which is preliminary data.</text>
</comment>
<keyword evidence="2" id="KW-1185">Reference proteome</keyword>
<name>A0A4Y2SDY4_ARAVE</name>
<reference evidence="1 2" key="1">
    <citation type="journal article" date="2019" name="Sci. Rep.">
        <title>Orb-weaving spider Araneus ventricosus genome elucidates the spidroin gene catalogue.</title>
        <authorList>
            <person name="Kono N."/>
            <person name="Nakamura H."/>
            <person name="Ohtoshi R."/>
            <person name="Moran D.A.P."/>
            <person name="Shinohara A."/>
            <person name="Yoshida Y."/>
            <person name="Fujiwara M."/>
            <person name="Mori M."/>
            <person name="Tomita M."/>
            <person name="Arakawa K."/>
        </authorList>
    </citation>
    <scope>NUCLEOTIDE SEQUENCE [LARGE SCALE GENOMIC DNA]</scope>
</reference>
<dbReference type="Proteomes" id="UP000499080">
    <property type="component" value="Unassembled WGS sequence"/>
</dbReference>
<evidence type="ECO:0000313" key="2">
    <source>
        <dbReference type="Proteomes" id="UP000499080"/>
    </source>
</evidence>
<sequence length="155" mass="17496">MTIPTSFGRDRAVASNGCYVCDLSIQAVTAAVQQRIWTLSIPAGGALAFKNDRHCYAKQTEKKCDGERRNLRLNDFTCLDVQGSGRPPDSCVLSFLLCLLNVFLSFKFVCRLKCCVVIIKFLKWHRRVSSDFLSPHTGPRLPYYMGIRPAEFNNL</sequence>
<organism evidence="1 2">
    <name type="scientific">Araneus ventricosus</name>
    <name type="common">Orbweaver spider</name>
    <name type="synonym">Epeira ventricosa</name>
    <dbReference type="NCBI Taxonomy" id="182803"/>
    <lineage>
        <taxon>Eukaryota</taxon>
        <taxon>Metazoa</taxon>
        <taxon>Ecdysozoa</taxon>
        <taxon>Arthropoda</taxon>
        <taxon>Chelicerata</taxon>
        <taxon>Arachnida</taxon>
        <taxon>Araneae</taxon>
        <taxon>Araneomorphae</taxon>
        <taxon>Entelegynae</taxon>
        <taxon>Araneoidea</taxon>
        <taxon>Araneidae</taxon>
        <taxon>Araneus</taxon>
    </lineage>
</organism>
<gene>
    <name evidence="1" type="ORF">AVEN_116076_1</name>
</gene>
<evidence type="ECO:0000313" key="1">
    <source>
        <dbReference type="EMBL" id="GBN86131.1"/>
    </source>
</evidence>
<dbReference type="EMBL" id="BGPR01021127">
    <property type="protein sequence ID" value="GBN86131.1"/>
    <property type="molecule type" value="Genomic_DNA"/>
</dbReference>